<dbReference type="RefSeq" id="WP_173729645.1">
    <property type="nucleotide sequence ID" value="NZ_JABTTE010000001.1"/>
</dbReference>
<proteinExistence type="predicted"/>
<dbReference type="EMBL" id="JABTTE010000001">
    <property type="protein sequence ID" value="NSL50464.1"/>
    <property type="molecule type" value="Genomic_DNA"/>
</dbReference>
<evidence type="ECO:0000313" key="2">
    <source>
        <dbReference type="Proteomes" id="UP000625804"/>
    </source>
</evidence>
<evidence type="ECO:0000313" key="1">
    <source>
        <dbReference type="EMBL" id="NSL50464.1"/>
    </source>
</evidence>
<dbReference type="InterPro" id="IPR005500">
    <property type="entry name" value="DUF309"/>
</dbReference>
<keyword evidence="2" id="KW-1185">Reference proteome</keyword>
<organism evidence="1 2">
    <name type="scientific">Calidifontibacillus erzurumensis</name>
    <dbReference type="NCBI Taxonomy" id="2741433"/>
    <lineage>
        <taxon>Bacteria</taxon>
        <taxon>Bacillati</taxon>
        <taxon>Bacillota</taxon>
        <taxon>Bacilli</taxon>
        <taxon>Bacillales</taxon>
        <taxon>Bacillaceae</taxon>
        <taxon>Calidifontibacillus/Schinkia group</taxon>
        <taxon>Calidifontibacillus</taxon>
    </lineage>
</organism>
<reference evidence="1" key="1">
    <citation type="submission" date="2020-06" db="EMBL/GenBank/DDBJ databases">
        <title>A novel thermopfilic bacterium from Erzurum, Turkey.</title>
        <authorList>
            <person name="Adiguzel A."/>
            <person name="Ay H."/>
            <person name="Baltaci M.O."/>
        </authorList>
    </citation>
    <scope>NUCLEOTIDE SEQUENCE</scope>
    <source>
        <strain evidence="1">P2</strain>
    </source>
</reference>
<comment type="caution">
    <text evidence="1">The sequence shown here is derived from an EMBL/GenBank/DDBJ whole genome shotgun (WGS) entry which is preliminary data.</text>
</comment>
<protein>
    <submittedName>
        <fullName evidence="1">DUF309 domain-containing protein</fullName>
    </submittedName>
</protein>
<dbReference type="PANTHER" id="PTHR34796">
    <property type="entry name" value="EXPRESSED PROTEIN"/>
    <property type="match status" value="1"/>
</dbReference>
<dbReference type="Proteomes" id="UP000625804">
    <property type="component" value="Unassembled WGS sequence"/>
</dbReference>
<dbReference type="PANTHER" id="PTHR34796:SF1">
    <property type="entry name" value="EXPRESSED PROTEIN"/>
    <property type="match status" value="1"/>
</dbReference>
<sequence length="173" mass="20971">MYQDAYIQYLVHFHGPRDYFECHEILEEFWKKEGKHRSSIWVGFIQLAVALYHHRIKNYNGAFKTITKAINNFHANEQLLQKLGLDKNTLLTSLEKRREEIVEEKSYYSMNLPIIDDELKKICIEQCQRLGFHWNSNSDLSNQYLLYKHSLRDRSQIIKERREKLKRKQNKRP</sequence>
<name>A0A8J8GAY7_9BACI</name>
<dbReference type="Gene3D" id="1.10.3450.10">
    <property type="entry name" value="TTHA0068-like"/>
    <property type="match status" value="1"/>
</dbReference>
<dbReference type="InterPro" id="IPR023203">
    <property type="entry name" value="TTHA0068_sf"/>
</dbReference>
<dbReference type="Pfam" id="PF03745">
    <property type="entry name" value="DUF309"/>
    <property type="match status" value="1"/>
</dbReference>
<dbReference type="SUPFAM" id="SSF140663">
    <property type="entry name" value="TTHA0068-like"/>
    <property type="match status" value="1"/>
</dbReference>
<dbReference type="AlphaFoldDB" id="A0A8J8GAY7"/>
<gene>
    <name evidence="1" type="ORF">HR057_01655</name>
</gene>
<accession>A0A8J8GAY7</accession>